<evidence type="ECO:0000259" key="9">
    <source>
        <dbReference type="SMART" id="SM01192"/>
    </source>
</evidence>
<sequence>MSNKIYSLKAHEILDSAGNPTVEAELRLANGSAGVGSVPSGASTGSGEAFELRDADIMRYNGKGVLKAVDNINEQISQIIIGQEFESQADLDQQLIKLDGTPEKSNLGANAILAVSIAFARAVANAKNLELYETFDISRDMPWHVSTSGIPKLPAPMMVLIEGGKHADDSTDFQEFLIKPDGLKTVREQIRACQEVRIKLAEILKAQNFSTNVGLEGAFAPNGISDNAKALEFITEAIKNAIFYSRDNRISNRFDKKISDYFNRRWAFRK</sequence>
<comment type="caution">
    <text evidence="11">The sequence shown here is derived from an EMBL/GenBank/DDBJ whole genome shotgun (WGS) entry which is preliminary data.</text>
</comment>
<organism evidence="11 12">
    <name type="scientific">Berkelbacteria bacterium GW2011_GWA2_38_9</name>
    <dbReference type="NCBI Taxonomy" id="1618334"/>
    <lineage>
        <taxon>Bacteria</taxon>
        <taxon>Candidatus Berkelbacteria</taxon>
    </lineage>
</organism>
<dbReference type="AlphaFoldDB" id="A0A0G0PDR2"/>
<dbReference type="GO" id="GO:0000287">
    <property type="term" value="F:magnesium ion binding"/>
    <property type="evidence" value="ECO:0007669"/>
    <property type="project" value="InterPro"/>
</dbReference>
<dbReference type="UniPathway" id="UPA00109">
    <property type="reaction ID" value="UER00187"/>
</dbReference>
<dbReference type="EMBL" id="LBVO01000053">
    <property type="protein sequence ID" value="KKQ87426.1"/>
    <property type="molecule type" value="Genomic_DNA"/>
</dbReference>
<evidence type="ECO:0000256" key="7">
    <source>
        <dbReference type="ARBA" id="ARBA00023152"/>
    </source>
</evidence>
<keyword evidence="6" id="KW-0460">Magnesium</keyword>
<evidence type="ECO:0000256" key="5">
    <source>
        <dbReference type="ARBA" id="ARBA00022525"/>
    </source>
</evidence>
<dbReference type="GO" id="GO:0004634">
    <property type="term" value="F:phosphopyruvate hydratase activity"/>
    <property type="evidence" value="ECO:0007669"/>
    <property type="project" value="UniProtKB-EC"/>
</dbReference>
<evidence type="ECO:0000256" key="4">
    <source>
        <dbReference type="ARBA" id="ARBA00017068"/>
    </source>
</evidence>
<evidence type="ECO:0000313" key="11">
    <source>
        <dbReference type="EMBL" id="KKQ87426.1"/>
    </source>
</evidence>
<comment type="similarity">
    <text evidence="2">Belongs to the enolase family.</text>
</comment>
<dbReference type="Pfam" id="PF00113">
    <property type="entry name" value="Enolase_C"/>
    <property type="match status" value="1"/>
</dbReference>
<keyword evidence="7" id="KW-0324">Glycolysis</keyword>
<comment type="pathway">
    <text evidence="1">Carbohydrate degradation; glycolysis; pyruvate from D-glyceraldehyde 3-phosphate: step 4/5.</text>
</comment>
<proteinExistence type="inferred from homology"/>
<dbReference type="Gene3D" id="3.20.20.120">
    <property type="entry name" value="Enolase-like C-terminal domain"/>
    <property type="match status" value="1"/>
</dbReference>
<feature type="domain" description="Enolase C-terminal TIM barrel" evidence="9">
    <location>
        <begin position="150"/>
        <end position="269"/>
    </location>
</feature>
<accession>A0A0G0PDR2</accession>
<dbReference type="InterPro" id="IPR020810">
    <property type="entry name" value="Enolase_C"/>
</dbReference>
<dbReference type="InterPro" id="IPR000941">
    <property type="entry name" value="Enolase"/>
</dbReference>
<dbReference type="Gene3D" id="3.30.390.10">
    <property type="entry name" value="Enolase-like, N-terminal domain"/>
    <property type="match status" value="1"/>
</dbReference>
<name>A0A0G0PDR2_9BACT</name>
<evidence type="ECO:0000256" key="2">
    <source>
        <dbReference type="ARBA" id="ARBA00009604"/>
    </source>
</evidence>
<gene>
    <name evidence="11" type="ORF">UT11_C0053G0003</name>
</gene>
<evidence type="ECO:0000256" key="6">
    <source>
        <dbReference type="ARBA" id="ARBA00022842"/>
    </source>
</evidence>
<reference evidence="11 12" key="1">
    <citation type="journal article" date="2015" name="Nature">
        <title>rRNA introns, odd ribosomes, and small enigmatic genomes across a large radiation of phyla.</title>
        <authorList>
            <person name="Brown C.T."/>
            <person name="Hug L.A."/>
            <person name="Thomas B.C."/>
            <person name="Sharon I."/>
            <person name="Castelle C.J."/>
            <person name="Singh A."/>
            <person name="Wilkins M.J."/>
            <person name="Williams K.H."/>
            <person name="Banfield J.F."/>
        </authorList>
    </citation>
    <scope>NUCLEOTIDE SEQUENCE [LARGE SCALE GENOMIC DNA]</scope>
</reference>
<dbReference type="EC" id="4.2.1.11" evidence="3"/>
<dbReference type="Proteomes" id="UP000033934">
    <property type="component" value="Unassembled WGS sequence"/>
</dbReference>
<protein>
    <recommendedName>
        <fullName evidence="4">Enolase</fullName>
        <ecNumber evidence="3">4.2.1.11</ecNumber>
    </recommendedName>
</protein>
<dbReference type="PRINTS" id="PR00148">
    <property type="entry name" value="ENOLASE"/>
</dbReference>
<evidence type="ECO:0000256" key="3">
    <source>
        <dbReference type="ARBA" id="ARBA00012058"/>
    </source>
</evidence>
<evidence type="ECO:0000256" key="1">
    <source>
        <dbReference type="ARBA" id="ARBA00005031"/>
    </source>
</evidence>
<dbReference type="Pfam" id="PF03952">
    <property type="entry name" value="Enolase_N"/>
    <property type="match status" value="1"/>
</dbReference>
<dbReference type="PANTHER" id="PTHR11902:SF1">
    <property type="entry name" value="ENOLASE"/>
    <property type="match status" value="1"/>
</dbReference>
<evidence type="ECO:0000259" key="10">
    <source>
        <dbReference type="SMART" id="SM01193"/>
    </source>
</evidence>
<dbReference type="SMART" id="SM01193">
    <property type="entry name" value="Enolase_N"/>
    <property type="match status" value="1"/>
</dbReference>
<dbReference type="SUPFAM" id="SSF54826">
    <property type="entry name" value="Enolase N-terminal domain-like"/>
    <property type="match status" value="1"/>
</dbReference>
<evidence type="ECO:0000313" key="12">
    <source>
        <dbReference type="Proteomes" id="UP000033934"/>
    </source>
</evidence>
<dbReference type="InterPro" id="IPR036849">
    <property type="entry name" value="Enolase-like_C_sf"/>
</dbReference>
<dbReference type="InterPro" id="IPR029017">
    <property type="entry name" value="Enolase-like_N"/>
</dbReference>
<feature type="domain" description="Enolase N-terminal" evidence="10">
    <location>
        <begin position="5"/>
        <end position="135"/>
    </location>
</feature>
<dbReference type="SMART" id="SM01192">
    <property type="entry name" value="Enolase_C"/>
    <property type="match status" value="1"/>
</dbReference>
<keyword evidence="5" id="KW-0964">Secreted</keyword>
<dbReference type="PANTHER" id="PTHR11902">
    <property type="entry name" value="ENOLASE"/>
    <property type="match status" value="1"/>
</dbReference>
<dbReference type="SUPFAM" id="SSF51604">
    <property type="entry name" value="Enolase C-terminal domain-like"/>
    <property type="match status" value="1"/>
</dbReference>
<dbReference type="InterPro" id="IPR020811">
    <property type="entry name" value="Enolase_N"/>
</dbReference>
<keyword evidence="8" id="KW-0456">Lyase</keyword>
<dbReference type="GO" id="GO:0006096">
    <property type="term" value="P:glycolytic process"/>
    <property type="evidence" value="ECO:0007669"/>
    <property type="project" value="UniProtKB-UniPathway"/>
</dbReference>
<evidence type="ECO:0000256" key="8">
    <source>
        <dbReference type="ARBA" id="ARBA00023239"/>
    </source>
</evidence>
<dbReference type="GO" id="GO:0000015">
    <property type="term" value="C:phosphopyruvate hydratase complex"/>
    <property type="evidence" value="ECO:0007669"/>
    <property type="project" value="InterPro"/>
</dbReference>
<dbReference type="PATRIC" id="fig|1618334.3.peg.691"/>